<evidence type="ECO:0000256" key="10">
    <source>
        <dbReference type="RuleBase" id="RU003355"/>
    </source>
</evidence>
<dbReference type="InterPro" id="IPR023828">
    <property type="entry name" value="Peptidase_S8_Ser-AS"/>
</dbReference>
<dbReference type="PANTHER" id="PTHR43806">
    <property type="entry name" value="PEPTIDASE S8"/>
    <property type="match status" value="1"/>
</dbReference>
<dbReference type="EMBL" id="CAJMWY010004417">
    <property type="protein sequence ID" value="CAE6531438.1"/>
    <property type="molecule type" value="Genomic_DNA"/>
</dbReference>
<dbReference type="GO" id="GO:0016020">
    <property type="term" value="C:membrane"/>
    <property type="evidence" value="ECO:0007669"/>
    <property type="project" value="InterPro"/>
</dbReference>
<dbReference type="InterPro" id="IPR023827">
    <property type="entry name" value="Peptidase_S8_Asp-AS"/>
</dbReference>
<feature type="active site" description="Charge relay system" evidence="8 9">
    <location>
        <position position="214"/>
    </location>
</feature>
<dbReference type="PROSITE" id="PS00137">
    <property type="entry name" value="SUBTILASE_HIS"/>
    <property type="match status" value="1"/>
</dbReference>
<keyword evidence="6 9" id="KW-0378">Hydrolase</keyword>
<dbReference type="AlphaFoldDB" id="A0A8H3DN90"/>
<dbReference type="Pfam" id="PF06280">
    <property type="entry name" value="fn3_5"/>
    <property type="match status" value="1"/>
</dbReference>
<feature type="active site" description="Charge relay system" evidence="8 9">
    <location>
        <position position="521"/>
    </location>
</feature>
<evidence type="ECO:0000256" key="7">
    <source>
        <dbReference type="ARBA" id="ARBA00022825"/>
    </source>
</evidence>
<keyword evidence="3" id="KW-0964">Secreted</keyword>
<evidence type="ECO:0000256" key="9">
    <source>
        <dbReference type="PROSITE-ProRule" id="PRU01240"/>
    </source>
</evidence>
<keyword evidence="2" id="KW-0134">Cell wall</keyword>
<feature type="domain" description="Peptidase S8/S53" evidence="12">
    <location>
        <begin position="152"/>
        <end position="563"/>
    </location>
</feature>
<dbReference type="Pfam" id="PF02225">
    <property type="entry name" value="PA"/>
    <property type="match status" value="1"/>
</dbReference>
<dbReference type="GO" id="GO:0004252">
    <property type="term" value="F:serine-type endopeptidase activity"/>
    <property type="evidence" value="ECO:0007669"/>
    <property type="project" value="UniProtKB-UniRule"/>
</dbReference>
<evidence type="ECO:0000313" key="16">
    <source>
        <dbReference type="Proteomes" id="UP000663861"/>
    </source>
</evidence>
<comment type="similarity">
    <text evidence="1 9 10">Belongs to the peptidase S8 family.</text>
</comment>
<dbReference type="GO" id="GO:0005615">
    <property type="term" value="C:extracellular space"/>
    <property type="evidence" value="ECO:0007669"/>
    <property type="project" value="TreeGrafter"/>
</dbReference>
<dbReference type="InterPro" id="IPR050131">
    <property type="entry name" value="Peptidase_S8_subtilisin-like"/>
</dbReference>
<dbReference type="InterPro" id="IPR003137">
    <property type="entry name" value="PA_domain"/>
</dbReference>
<feature type="domain" description="C5a peptidase/Subtilisin-like protease SBT2-like Fn3-like" evidence="14">
    <location>
        <begin position="599"/>
        <end position="703"/>
    </location>
</feature>
<feature type="domain" description="PA" evidence="13">
    <location>
        <begin position="376"/>
        <end position="440"/>
    </location>
</feature>
<dbReference type="CDD" id="cd07489">
    <property type="entry name" value="Peptidases_S8_5"/>
    <property type="match status" value="1"/>
</dbReference>
<keyword evidence="7 9" id="KW-0720">Serine protease</keyword>
<name>A0A8H3DN90_9AGAM</name>
<dbReference type="InterPro" id="IPR036852">
    <property type="entry name" value="Peptidase_S8/S53_dom_sf"/>
</dbReference>
<evidence type="ECO:0000256" key="11">
    <source>
        <dbReference type="SAM" id="SignalP"/>
    </source>
</evidence>
<dbReference type="SUPFAM" id="SSF52025">
    <property type="entry name" value="PA domain"/>
    <property type="match status" value="1"/>
</dbReference>
<proteinExistence type="inferred from homology"/>
<reference evidence="15" key="1">
    <citation type="submission" date="2021-01" db="EMBL/GenBank/DDBJ databases">
        <authorList>
            <person name="Kaushik A."/>
        </authorList>
    </citation>
    <scope>NUCLEOTIDE SEQUENCE</scope>
    <source>
        <strain evidence="15">AG4-RS23</strain>
    </source>
</reference>
<dbReference type="InterPro" id="IPR046450">
    <property type="entry name" value="PA_dom_sf"/>
</dbReference>
<dbReference type="Gene3D" id="3.50.30.30">
    <property type="match status" value="1"/>
</dbReference>
<dbReference type="SUPFAM" id="SSF52743">
    <property type="entry name" value="Subtilisin-like"/>
    <property type="match status" value="1"/>
</dbReference>
<dbReference type="Pfam" id="PF00082">
    <property type="entry name" value="Peptidase_S8"/>
    <property type="match status" value="1"/>
</dbReference>
<evidence type="ECO:0000256" key="3">
    <source>
        <dbReference type="ARBA" id="ARBA00022525"/>
    </source>
</evidence>
<evidence type="ECO:0000259" key="13">
    <source>
        <dbReference type="Pfam" id="PF02225"/>
    </source>
</evidence>
<dbReference type="InterPro" id="IPR015500">
    <property type="entry name" value="Peptidase_S8_subtilisin-rel"/>
</dbReference>
<protein>
    <recommendedName>
        <fullName evidence="17">Minor extracellular protease vpr</fullName>
    </recommendedName>
</protein>
<feature type="active site" description="Charge relay system" evidence="8 9">
    <location>
        <position position="161"/>
    </location>
</feature>
<dbReference type="PRINTS" id="PR00723">
    <property type="entry name" value="SUBTILISIN"/>
</dbReference>
<comment type="caution">
    <text evidence="15">The sequence shown here is derived from an EMBL/GenBank/DDBJ whole genome shotgun (WGS) entry which is preliminary data.</text>
</comment>
<feature type="signal peptide" evidence="11">
    <location>
        <begin position="1"/>
        <end position="16"/>
    </location>
</feature>
<dbReference type="Gene3D" id="3.40.50.200">
    <property type="entry name" value="Peptidase S8/S53 domain"/>
    <property type="match status" value="1"/>
</dbReference>
<evidence type="ECO:0000256" key="1">
    <source>
        <dbReference type="ARBA" id="ARBA00011073"/>
    </source>
</evidence>
<dbReference type="InterPro" id="IPR010435">
    <property type="entry name" value="C5a/SBT2-like_Fn3"/>
</dbReference>
<dbReference type="InterPro" id="IPR034187">
    <property type="entry name" value="Peptidases_S8_5"/>
</dbReference>
<evidence type="ECO:0000256" key="2">
    <source>
        <dbReference type="ARBA" id="ARBA00022512"/>
    </source>
</evidence>
<dbReference type="InterPro" id="IPR000209">
    <property type="entry name" value="Peptidase_S8/S53_dom"/>
</dbReference>
<gene>
    <name evidence="15" type="ORF">RDB_LOCUS175344</name>
</gene>
<evidence type="ECO:0008006" key="17">
    <source>
        <dbReference type="Google" id="ProtNLM"/>
    </source>
</evidence>
<accession>A0A8H3DN90</accession>
<dbReference type="PROSITE" id="PS51892">
    <property type="entry name" value="SUBTILASE"/>
    <property type="match status" value="1"/>
</dbReference>
<organism evidence="15 16">
    <name type="scientific">Rhizoctonia solani</name>
    <dbReference type="NCBI Taxonomy" id="456999"/>
    <lineage>
        <taxon>Eukaryota</taxon>
        <taxon>Fungi</taxon>
        <taxon>Dikarya</taxon>
        <taxon>Basidiomycota</taxon>
        <taxon>Agaricomycotina</taxon>
        <taxon>Agaricomycetes</taxon>
        <taxon>Cantharellales</taxon>
        <taxon>Ceratobasidiaceae</taxon>
        <taxon>Rhizoctonia</taxon>
    </lineage>
</organism>
<dbReference type="PROSITE" id="PS00138">
    <property type="entry name" value="SUBTILASE_SER"/>
    <property type="match status" value="1"/>
</dbReference>
<evidence type="ECO:0000256" key="5">
    <source>
        <dbReference type="ARBA" id="ARBA00022729"/>
    </source>
</evidence>
<dbReference type="PROSITE" id="PS00136">
    <property type="entry name" value="SUBTILASE_ASP"/>
    <property type="match status" value="1"/>
</dbReference>
<dbReference type="PANTHER" id="PTHR43806:SF66">
    <property type="entry name" value="SERIN ENDOPEPTIDASE"/>
    <property type="match status" value="1"/>
</dbReference>
<feature type="chain" id="PRO_5034330986" description="Minor extracellular protease vpr" evidence="11">
    <location>
        <begin position="17"/>
        <end position="911"/>
    </location>
</feature>
<evidence type="ECO:0000259" key="14">
    <source>
        <dbReference type="Pfam" id="PF06280"/>
    </source>
</evidence>
<evidence type="ECO:0000256" key="6">
    <source>
        <dbReference type="ARBA" id="ARBA00022801"/>
    </source>
</evidence>
<dbReference type="Proteomes" id="UP000663861">
    <property type="component" value="Unassembled WGS sequence"/>
</dbReference>
<evidence type="ECO:0000256" key="4">
    <source>
        <dbReference type="ARBA" id="ARBA00022670"/>
    </source>
</evidence>
<keyword evidence="5 11" id="KW-0732">Signal</keyword>
<evidence type="ECO:0000256" key="8">
    <source>
        <dbReference type="PIRSR" id="PIRSR615500-1"/>
    </source>
</evidence>
<dbReference type="GO" id="GO:0006508">
    <property type="term" value="P:proteolysis"/>
    <property type="evidence" value="ECO:0007669"/>
    <property type="project" value="UniProtKB-KW"/>
</dbReference>
<dbReference type="InterPro" id="IPR022398">
    <property type="entry name" value="Peptidase_S8_His-AS"/>
</dbReference>
<evidence type="ECO:0000259" key="12">
    <source>
        <dbReference type="Pfam" id="PF00082"/>
    </source>
</evidence>
<keyword evidence="4 9" id="KW-0645">Protease</keyword>
<dbReference type="OrthoDB" id="1660966at2759"/>
<evidence type="ECO:0000313" key="15">
    <source>
        <dbReference type="EMBL" id="CAE6531438.1"/>
    </source>
</evidence>
<sequence length="911" mass="96612">MKFLVACAAAAQFASAAVDIKSVKRTSNSRVVQHAYIVELSPNTHLKRGFSSPHEELYHDLDRRGATWEVTREYSEDLLIGAAVKLNGAADLVKLAGANGVQSIIPIYLYPPPKPVYQKVLKGDTYSQAPKDMFSTHVMTGVDKLHAEGYFGQGIKIGIIDTGIDYTHPSLGGKFGPGNKVIGGYDFVGDAYTGLPGGPAPAPDNDPLDQCNGHGTHVAGIVGADPNNIYNVSGVAYQSEISAYRVFGCDGSASDDIIIDSLLRAYKDGNDVITLSLGALDGWTESASGVIASRIADKGRIVTIAAGNDGDLGAWYASGPGTGLNVISVGSVDNTASTTQNAISSNGREIPYQSIEPLAIPSGLSLYATSSDPTVADDACKPLPNSTPNLADRLVLVRRGGCNFVNKLSNAVAFGAKYFLVYDNLDQPLISVDMGDYVAALIRQEDGLFLLQEAIPKNYTVSFPNSPSTLPNPNGGLMSSFSSYGPTYDMYLKPAFSAPGGSILSTWPVALGSWAIESGTSMATPFVAGSAALLLQARGKSLATAKAARSIFQNTATPVKLTKDNGSLIDTASRQGAGLLNVYNAIKSTGSLTPSELLLNDTANFNGEHILLLNNCGKKPVTYKLTHVPAGTANTINGTEANAGPVPLVNGAAAVKIIPNKVTVPPGSTASVCVTFKPPTGLDPTTFPVYSGYIKATGSDNTTLRSTYMGVAAKLKDAKIFDMTDAYFGVKLPIITDSWGSYVPPDASATYTMKSGDTPSVFYRLVQGTPLLRLDLIDSKTNITSNQRRSRIEGKFTRRCKVYSRPGSTLPGHSMWDWLFPNDGKPCDGTFANVETLGVLYQEDYLSRNSLAQNPDVTDFNVIQVTEFANGTAIPDGSYKILVRALKITGNARAEEDFEVWTSPTVVVKRG</sequence>